<dbReference type="Gene3D" id="3.40.50.720">
    <property type="entry name" value="NAD(P)-binding Rossmann-like Domain"/>
    <property type="match status" value="1"/>
</dbReference>
<dbReference type="PANTHER" id="PTHR48079:SF6">
    <property type="entry name" value="NAD(P)-BINDING DOMAIN-CONTAINING PROTEIN-RELATED"/>
    <property type="match status" value="1"/>
</dbReference>
<dbReference type="SUPFAM" id="SSF51735">
    <property type="entry name" value="NAD(P)-binding Rossmann-fold domains"/>
    <property type="match status" value="1"/>
</dbReference>
<dbReference type="GO" id="GO:0005737">
    <property type="term" value="C:cytoplasm"/>
    <property type="evidence" value="ECO:0007669"/>
    <property type="project" value="TreeGrafter"/>
</dbReference>
<feature type="domain" description="NAD-dependent epimerase/dehydratase" evidence="1">
    <location>
        <begin position="9"/>
        <end position="124"/>
    </location>
</feature>
<dbReference type="EMBL" id="UGQT01000001">
    <property type="protein sequence ID" value="STZ59009.1"/>
    <property type="molecule type" value="Genomic_DNA"/>
</dbReference>
<dbReference type="InterPro" id="IPR051783">
    <property type="entry name" value="NAD(P)-dependent_oxidoreduct"/>
</dbReference>
<protein>
    <submittedName>
        <fullName evidence="2">Uncharacterized conserved protein</fullName>
    </submittedName>
</protein>
<dbReference type="Pfam" id="PF01370">
    <property type="entry name" value="Epimerase"/>
    <property type="match status" value="1"/>
</dbReference>
<dbReference type="PANTHER" id="PTHR48079">
    <property type="entry name" value="PROTEIN YEEZ"/>
    <property type="match status" value="1"/>
</dbReference>
<reference evidence="2 3" key="1">
    <citation type="submission" date="2018-06" db="EMBL/GenBank/DDBJ databases">
        <authorList>
            <consortium name="Pathogen Informatics"/>
            <person name="Doyle S."/>
        </authorList>
    </citation>
    <scope>NUCLEOTIDE SEQUENCE [LARGE SCALE GENOMIC DNA]</scope>
    <source>
        <strain evidence="2 3">NCTC10821</strain>
    </source>
</reference>
<evidence type="ECO:0000313" key="3">
    <source>
        <dbReference type="Proteomes" id="UP000254978"/>
    </source>
</evidence>
<dbReference type="GO" id="GO:0004029">
    <property type="term" value="F:aldehyde dehydrogenase (NAD+) activity"/>
    <property type="evidence" value="ECO:0007669"/>
    <property type="project" value="TreeGrafter"/>
</dbReference>
<dbReference type="InterPro" id="IPR001509">
    <property type="entry name" value="Epimerase_deHydtase"/>
</dbReference>
<keyword evidence="3" id="KW-1185">Reference proteome</keyword>
<gene>
    <name evidence="2" type="ORF">NCTC10821_02531</name>
</gene>
<proteinExistence type="predicted"/>
<dbReference type="Proteomes" id="UP000254978">
    <property type="component" value="Unassembled WGS sequence"/>
</dbReference>
<sequence length="303" mass="31895">MCETTNPTVAVTGASGYVGGAVCSAFAAAGYRVIALQRSVPRDGHVHDHIPYSLEGGLERALPDGVAAVIHCAYDLRERDPELITRVNVGGTARLLAAAGTTPMVLMSSMSAHAGTSQIYGQAKLACERLVTDCGGTALRLGLVYDDAASGGMVGALRKVSSAPIVPMPHPEPSQYTVHVHDMTRCVLSVVQQAPPQRILGVAHPRPVPLSEIVSHLRAMTKDTPLRSVRVPTAMIHRLLRAIEAVGLWIGFRADSVVGLANPAPVVPHVGYWQDLGIMLRDFGSGRAAQSMITADCDVSGSS</sequence>
<dbReference type="AlphaFoldDB" id="A0A378TE37"/>
<evidence type="ECO:0000259" key="1">
    <source>
        <dbReference type="Pfam" id="PF01370"/>
    </source>
</evidence>
<organism evidence="2 3">
    <name type="scientific">Mycolicibacterium tokaiense</name>
    <dbReference type="NCBI Taxonomy" id="39695"/>
    <lineage>
        <taxon>Bacteria</taxon>
        <taxon>Bacillati</taxon>
        <taxon>Actinomycetota</taxon>
        <taxon>Actinomycetes</taxon>
        <taxon>Mycobacteriales</taxon>
        <taxon>Mycobacteriaceae</taxon>
        <taxon>Mycolicibacterium</taxon>
    </lineage>
</organism>
<dbReference type="RefSeq" id="WP_163908088.1">
    <property type="nucleotide sequence ID" value="NZ_AP022600.1"/>
</dbReference>
<name>A0A378TE37_9MYCO</name>
<accession>A0A378TE37</accession>
<dbReference type="InterPro" id="IPR036291">
    <property type="entry name" value="NAD(P)-bd_dom_sf"/>
</dbReference>
<evidence type="ECO:0000313" key="2">
    <source>
        <dbReference type="EMBL" id="STZ59009.1"/>
    </source>
</evidence>